<comment type="caution">
    <text evidence="1">The sequence shown here is derived from an EMBL/GenBank/DDBJ whole genome shotgun (WGS) entry which is preliminary data.</text>
</comment>
<dbReference type="Gene3D" id="1.10.10.1710">
    <property type="entry name" value="Deoxyribodipyrimidine photolyase-related"/>
    <property type="match status" value="1"/>
</dbReference>
<dbReference type="RefSeq" id="WP_133539613.1">
    <property type="nucleotide sequence ID" value="NZ_SNXI01000007.1"/>
</dbReference>
<dbReference type="PANTHER" id="PTHR38657:SF1">
    <property type="entry name" value="SLR1343 PROTEIN"/>
    <property type="match status" value="1"/>
</dbReference>
<organism evidence="1 2">
    <name type="scientific">Idiomarina aquatica</name>
    <dbReference type="NCBI Taxonomy" id="1327752"/>
    <lineage>
        <taxon>Bacteria</taxon>
        <taxon>Pseudomonadati</taxon>
        <taxon>Pseudomonadota</taxon>
        <taxon>Gammaproteobacteria</taxon>
        <taxon>Alteromonadales</taxon>
        <taxon>Idiomarinaceae</taxon>
        <taxon>Idiomarina</taxon>
    </lineage>
</organism>
<dbReference type="InterPro" id="IPR052551">
    <property type="entry name" value="UV-DNA_repair_photolyase"/>
</dbReference>
<dbReference type="InterPro" id="IPR014729">
    <property type="entry name" value="Rossmann-like_a/b/a_fold"/>
</dbReference>
<accession>A0A4R6P756</accession>
<sequence>MTKHDFRYIRLILGDQLNASHSWYQQDAEDSLYVMMELAQETDYVKHHRQKVLAFFAAMRNFARALQQKSFNVRYLRLDDKSNSGSLTQNLQAILNQYPNAQLQIQLPDEYRLDHQLRSWAGANDITIEWFDSEHFITRRDSLAKIFDDDQSLLMETFYRHMRRRLGLLMDGDKPVGGQWNFDGENRKKIPKKQSVPEPLLFANDVSDIDAMLEQQNVSMMGTVSARQFLWPTSRKQARQLLHYFCEHLLPHFGTYQDAMSLSSLHSSSWTLYHSRLSFALNCKMLSPLEVVTTAIDYWKASDDAIALNQVEGFVRQIIGWREYIRGIYWHFMPHYKNNNQLQHQRSLPHYFWDADTQMNCVKNCVQQSLDYAYAHHIQRLMITGNFALLAGIAPDQVDAWYLGIYIDAIEWVELPNTRGMSQYADGGVLATKPYVSSANYIDKMSHYCGDCYYSKSIKTGDKACPFNSLYWHFLSRHEQRFKSNHRMGMMYSLWHKKSQQEQSELLQQAEHYLDNIEQL</sequence>
<dbReference type="Gene3D" id="1.10.579.10">
    <property type="entry name" value="DNA Cyclobutane Dipyrimidine Photolyase, subunit A, domain 3"/>
    <property type="match status" value="1"/>
</dbReference>
<dbReference type="Gene3D" id="3.40.50.620">
    <property type="entry name" value="HUPs"/>
    <property type="match status" value="1"/>
</dbReference>
<dbReference type="Pfam" id="PF04244">
    <property type="entry name" value="DPRP"/>
    <property type="match status" value="1"/>
</dbReference>
<evidence type="ECO:0000313" key="1">
    <source>
        <dbReference type="EMBL" id="TDP33285.1"/>
    </source>
</evidence>
<dbReference type="EMBL" id="SNXI01000007">
    <property type="protein sequence ID" value="TDP33285.1"/>
    <property type="molecule type" value="Genomic_DNA"/>
</dbReference>
<name>A0A4R6P756_9GAMM</name>
<evidence type="ECO:0000313" key="2">
    <source>
        <dbReference type="Proteomes" id="UP000295531"/>
    </source>
</evidence>
<gene>
    <name evidence="1" type="ORF">DEU29_107105</name>
</gene>
<dbReference type="Gene3D" id="1.25.40.80">
    <property type="match status" value="1"/>
</dbReference>
<dbReference type="GO" id="GO:0016829">
    <property type="term" value="F:lyase activity"/>
    <property type="evidence" value="ECO:0007669"/>
    <property type="project" value="UniProtKB-KW"/>
</dbReference>
<keyword evidence="1" id="KW-0456">Lyase</keyword>
<dbReference type="OrthoDB" id="5288100at2"/>
<dbReference type="SUPFAM" id="SSF48173">
    <property type="entry name" value="Cryptochrome/photolyase FAD-binding domain"/>
    <property type="match status" value="1"/>
</dbReference>
<dbReference type="AlphaFoldDB" id="A0A4R6P756"/>
<dbReference type="Proteomes" id="UP000295531">
    <property type="component" value="Unassembled WGS sequence"/>
</dbReference>
<keyword evidence="2" id="KW-1185">Reference proteome</keyword>
<reference evidence="1 2" key="1">
    <citation type="submission" date="2019-03" db="EMBL/GenBank/DDBJ databases">
        <title>Freshwater and sediment microbial communities from various areas in North America, analyzing microbe dynamics in response to fracking.</title>
        <authorList>
            <person name="Lamendella R."/>
        </authorList>
    </citation>
    <scope>NUCLEOTIDE SEQUENCE [LARGE SCALE GENOMIC DNA]</scope>
    <source>
        <strain evidence="1 2">18_TX</strain>
    </source>
</reference>
<dbReference type="InterPro" id="IPR036134">
    <property type="entry name" value="Crypto/Photolyase_FAD-like_sf"/>
</dbReference>
<protein>
    <submittedName>
        <fullName evidence="1">Deoxyribodipyrimidine photolyase-related protein</fullName>
    </submittedName>
</protein>
<proteinExistence type="predicted"/>
<dbReference type="InterPro" id="IPR007357">
    <property type="entry name" value="PhrB-like"/>
</dbReference>
<dbReference type="PANTHER" id="PTHR38657">
    <property type="entry name" value="SLR1343 PROTEIN"/>
    <property type="match status" value="1"/>
</dbReference>